<reference evidence="1 2" key="1">
    <citation type="submission" date="2016-09" db="EMBL/GenBank/DDBJ databases">
        <title>Xenorhabdus thuongxuanensis sp. nov. and Xenorhabdus eapokensis sp. nov., isolated from Steinernema species.</title>
        <authorList>
            <person name="Kaempfer P."/>
            <person name="Tobias N.J."/>
            <person name="Phan Ke L."/>
            <person name="Bode H.B."/>
            <person name="Glaeser S.P."/>
        </authorList>
    </citation>
    <scope>NUCLEOTIDE SEQUENCE [LARGE SCALE GENOMIC DNA]</scope>
    <source>
        <strain evidence="1 2">DL20</strain>
    </source>
</reference>
<evidence type="ECO:0000313" key="2">
    <source>
        <dbReference type="Proteomes" id="UP000186268"/>
    </source>
</evidence>
<accession>A0A1Q5THB7</accession>
<sequence length="511" mass="57226">MSTTTEILAIDFKGADVFQGSNIIVITTYTGDNTHKVVTGSNITITNISNNPNVEIDVYEDNHRKKDVDVKNNKITVPYIIKVKNSMDKSDIKLEVTTNVDKSNTKQTITCKQHQHKGDLDLSSLNLIIMGSNFIEDLTPAADGVKPNYNNNAHLNVVMYPRKKDGTAMKNCQIALHVDNISHTRLYDGGTEILPFNNDMYYINTDDDGNLKVKFFPRKITELYIREINISSIIGDETVKSTQKALFVTKDILPSDNIDAPIIENMNGDKIYPPSNIGDSKFNVRVPRSNILQPNDTVYIMSDVGSQGVATLCTSEIYGDRSRKDEPFKVLYNTFNVLETNSLYYYILTPGADAYRSKDLLFKLADSGNYQPPRGKLERVKILNDLKDEIEEYTVFGIESVSEGVVCVVPIGDKNQVKAGDTISLYLAINGYDPSTGNPTFENPLLSTIDIKDTDVHVGHIQTKINQNMLLNVHTDFDGNPAPMYIYYINSQQEYSMSWQGFLDTAPLDSD</sequence>
<dbReference type="RefSeq" id="WP_074025132.1">
    <property type="nucleotide sequence ID" value="NZ_CAWNAG010000159.1"/>
</dbReference>
<dbReference type="AlphaFoldDB" id="A0A1Q5THB7"/>
<comment type="caution">
    <text evidence="1">The sequence shown here is derived from an EMBL/GenBank/DDBJ whole genome shotgun (WGS) entry which is preliminary data.</text>
</comment>
<protein>
    <submittedName>
        <fullName evidence="1">Uncharacterized protein</fullName>
    </submittedName>
</protein>
<name>A0A1Q5THB7_9GAMM</name>
<proteinExistence type="predicted"/>
<gene>
    <name evidence="1" type="ORF">Xedl_03608</name>
</gene>
<dbReference type="EMBL" id="MKGQ01000050">
    <property type="protein sequence ID" value="OKO99585.1"/>
    <property type="molecule type" value="Genomic_DNA"/>
</dbReference>
<evidence type="ECO:0000313" key="1">
    <source>
        <dbReference type="EMBL" id="OKO99585.1"/>
    </source>
</evidence>
<organism evidence="1 2">
    <name type="scientific">Xenorhabdus eapokensis</name>
    <dbReference type="NCBI Taxonomy" id="1873482"/>
    <lineage>
        <taxon>Bacteria</taxon>
        <taxon>Pseudomonadati</taxon>
        <taxon>Pseudomonadota</taxon>
        <taxon>Gammaproteobacteria</taxon>
        <taxon>Enterobacterales</taxon>
        <taxon>Morganellaceae</taxon>
        <taxon>Xenorhabdus</taxon>
    </lineage>
</organism>
<dbReference type="Proteomes" id="UP000186268">
    <property type="component" value="Unassembled WGS sequence"/>
</dbReference>
<dbReference type="OrthoDB" id="6439235at2"/>
<keyword evidence="2" id="KW-1185">Reference proteome</keyword>